<dbReference type="Proteomes" id="UP000215127">
    <property type="component" value="Chromosome 9"/>
</dbReference>
<feature type="signal peptide" evidence="2">
    <location>
        <begin position="1"/>
        <end position="20"/>
    </location>
</feature>
<dbReference type="EMBL" id="LT853700">
    <property type="protein sequence ID" value="SMQ54082.1"/>
    <property type="molecule type" value="Genomic_DNA"/>
</dbReference>
<name>A0A1X7S340_ZYMT9</name>
<dbReference type="PANTHER" id="PTHR35186">
    <property type="entry name" value="ANK_REP_REGION DOMAIN-CONTAINING PROTEIN"/>
    <property type="match status" value="1"/>
</dbReference>
<keyword evidence="5" id="KW-1185">Reference proteome</keyword>
<dbReference type="STRING" id="1276538.A0A1X7S340"/>
<gene>
    <name evidence="4" type="ORF">ZT3D7_G9236</name>
</gene>
<dbReference type="PANTHER" id="PTHR35186:SF4">
    <property type="entry name" value="PRION-INHIBITION AND PROPAGATION HELO DOMAIN-CONTAINING PROTEIN"/>
    <property type="match status" value="1"/>
</dbReference>
<protein>
    <recommendedName>
        <fullName evidence="3">DUF7580 domain-containing protein</fullName>
    </recommendedName>
</protein>
<evidence type="ECO:0000313" key="4">
    <source>
        <dbReference type="EMBL" id="SMQ54082.1"/>
    </source>
</evidence>
<dbReference type="AlphaFoldDB" id="A0A1X7S340"/>
<feature type="chain" id="PRO_5013072860" description="DUF7580 domain-containing protein" evidence="2">
    <location>
        <begin position="21"/>
        <end position="620"/>
    </location>
</feature>
<feature type="domain" description="DUF7580" evidence="3">
    <location>
        <begin position="424"/>
        <end position="584"/>
    </location>
</feature>
<feature type="compositionally biased region" description="Polar residues" evidence="1">
    <location>
        <begin position="315"/>
        <end position="329"/>
    </location>
</feature>
<sequence length="620" mass="69581">MSGFEIAGLVLGGLPLIIAAMEFFEDTHKAPKIWWKIRRAHRRDLGRLRDCELSFQQNMKELLLPLQMDGTISKEEYATLLAHPDCPGWDRIDLQEALADRLSDCCPRYLEILRGINGLLRKLAAATMVDDELFQRQLEKKEVQIHAGASHQSLGGMIDLANQQLMFQLRRLQYSATTFRRDALIDEMEQLNSTLLRFLRSNDRIVDRNGPAHSGITRGVTRKFRTLLALAYHAERMFRALRNAWQCNCVALHCARVWLKHRSASEAVQLEMLIEFASAREMIPAGVWTRRQLAIKLMTEEQAKERTVWSQGLSEIQGSSSGREASASVQGPPAKRIRLDTDSTLCHFKATTLLAGAQVLAQSGGSKPNQIQETGLCAVAMSCSANVSGSLGLLNSEFDGHQTQDIVPGHQYEVVYLASETQAKALDQDSESLGDLLEKTKSDSLFRVERLTVAFMVTSSFLQLFSTPWFQGNSTADDIFLSAESTSSVLGPQRRQPFVLARFGDQPSEQAVPNDVAFMELGIVLLELCFHRRLHDHPRFKEHMANAAISVQGLIRSAVASEWAKDVQYEADIDYAMAVDWCLHKASLRNPDWRIDFARHVVQPLERCHVAGLRATQIAL</sequence>
<feature type="region of interest" description="Disordered" evidence="1">
    <location>
        <begin position="315"/>
        <end position="334"/>
    </location>
</feature>
<proteinExistence type="predicted"/>
<organism evidence="4 5">
    <name type="scientific">Zymoseptoria tritici (strain ST99CH_3D7)</name>
    <dbReference type="NCBI Taxonomy" id="1276538"/>
    <lineage>
        <taxon>Eukaryota</taxon>
        <taxon>Fungi</taxon>
        <taxon>Dikarya</taxon>
        <taxon>Ascomycota</taxon>
        <taxon>Pezizomycotina</taxon>
        <taxon>Dothideomycetes</taxon>
        <taxon>Dothideomycetidae</taxon>
        <taxon>Mycosphaerellales</taxon>
        <taxon>Mycosphaerellaceae</taxon>
        <taxon>Zymoseptoria</taxon>
    </lineage>
</organism>
<dbReference type="InterPro" id="IPR056002">
    <property type="entry name" value="DUF7580"/>
</dbReference>
<keyword evidence="2" id="KW-0732">Signal</keyword>
<evidence type="ECO:0000259" key="3">
    <source>
        <dbReference type="Pfam" id="PF24476"/>
    </source>
</evidence>
<evidence type="ECO:0000256" key="2">
    <source>
        <dbReference type="SAM" id="SignalP"/>
    </source>
</evidence>
<dbReference type="Pfam" id="PF24476">
    <property type="entry name" value="DUF7580"/>
    <property type="match status" value="1"/>
</dbReference>
<reference evidence="4 5" key="1">
    <citation type="submission" date="2016-06" db="EMBL/GenBank/DDBJ databases">
        <authorList>
            <person name="Kjaerup R.B."/>
            <person name="Dalgaard T.S."/>
            <person name="Juul-Madsen H.R."/>
        </authorList>
    </citation>
    <scope>NUCLEOTIDE SEQUENCE [LARGE SCALE GENOMIC DNA]</scope>
</reference>
<evidence type="ECO:0000256" key="1">
    <source>
        <dbReference type="SAM" id="MobiDB-lite"/>
    </source>
</evidence>
<evidence type="ECO:0000313" key="5">
    <source>
        <dbReference type="Proteomes" id="UP000215127"/>
    </source>
</evidence>
<accession>A0A1X7S340</accession>